<name>B4D8M5_9BACT</name>
<evidence type="ECO:0000313" key="3">
    <source>
        <dbReference type="Proteomes" id="UP000005824"/>
    </source>
</evidence>
<gene>
    <name evidence="2" type="ORF">CfE428DRAFT_5265</name>
</gene>
<reference evidence="2 3" key="1">
    <citation type="journal article" date="2011" name="J. Bacteriol.">
        <title>Genome sequence of Chthoniobacter flavus Ellin428, an aerobic heterotrophic soil bacterium.</title>
        <authorList>
            <person name="Kant R."/>
            <person name="van Passel M.W."/>
            <person name="Palva A."/>
            <person name="Lucas S."/>
            <person name="Lapidus A."/>
            <person name="Glavina Del Rio T."/>
            <person name="Dalin E."/>
            <person name="Tice H."/>
            <person name="Bruce D."/>
            <person name="Goodwin L."/>
            <person name="Pitluck S."/>
            <person name="Larimer F.W."/>
            <person name="Land M.L."/>
            <person name="Hauser L."/>
            <person name="Sangwan P."/>
            <person name="de Vos W.M."/>
            <person name="Janssen P.H."/>
            <person name="Smidt H."/>
        </authorList>
    </citation>
    <scope>NUCLEOTIDE SEQUENCE [LARGE SCALE GENOMIC DNA]</scope>
    <source>
        <strain evidence="2 3">Ellin428</strain>
    </source>
</reference>
<dbReference type="AlphaFoldDB" id="B4D8M5"/>
<proteinExistence type="predicted"/>
<organism evidence="2 3">
    <name type="scientific">Chthoniobacter flavus Ellin428</name>
    <dbReference type="NCBI Taxonomy" id="497964"/>
    <lineage>
        <taxon>Bacteria</taxon>
        <taxon>Pseudomonadati</taxon>
        <taxon>Verrucomicrobiota</taxon>
        <taxon>Spartobacteria</taxon>
        <taxon>Chthoniobacterales</taxon>
        <taxon>Chthoniobacteraceae</taxon>
        <taxon>Chthoniobacter</taxon>
    </lineage>
</organism>
<feature type="region of interest" description="Disordered" evidence="1">
    <location>
        <begin position="222"/>
        <end position="272"/>
    </location>
</feature>
<comment type="caution">
    <text evidence="2">The sequence shown here is derived from an EMBL/GenBank/DDBJ whole genome shotgun (WGS) entry which is preliminary data.</text>
</comment>
<dbReference type="STRING" id="497964.CfE428DRAFT_5265"/>
<accession>B4D8M5</accession>
<feature type="compositionally biased region" description="Basic and acidic residues" evidence="1">
    <location>
        <begin position="262"/>
        <end position="272"/>
    </location>
</feature>
<dbReference type="eggNOG" id="ENOG5032WTG">
    <property type="taxonomic scope" value="Bacteria"/>
</dbReference>
<feature type="compositionally biased region" description="Acidic residues" evidence="1">
    <location>
        <begin position="222"/>
        <end position="261"/>
    </location>
</feature>
<protein>
    <submittedName>
        <fullName evidence="2">Uncharacterized protein</fullName>
    </submittedName>
</protein>
<dbReference type="RefSeq" id="WP_006982586.1">
    <property type="nucleotide sequence ID" value="NZ_ABVL01000022.1"/>
</dbReference>
<dbReference type="InParanoid" id="B4D8M5"/>
<keyword evidence="3" id="KW-1185">Reference proteome</keyword>
<evidence type="ECO:0000313" key="2">
    <source>
        <dbReference type="EMBL" id="EDY17247.1"/>
    </source>
</evidence>
<evidence type="ECO:0000256" key="1">
    <source>
        <dbReference type="SAM" id="MobiDB-lite"/>
    </source>
</evidence>
<dbReference type="Proteomes" id="UP000005824">
    <property type="component" value="Unassembled WGS sequence"/>
</dbReference>
<sequence length="401" mass="46108">MAWRIHDHILRGEIDNRTRCRVTGRIWLAGLDEPLTLDLEGDCHPDLAGCLLEFENPTPIPLKTRPPALRQYGTAGEITAARKVRVFDVPVAEAYVMAKRGEQPPEHMANCLYVEWFSERSGAVVIESTDYRLKISAPVWRFTAEEIAERKRQAEEGDSFTNAVDADGTAEKWDEFRCEQLLRESDMTGEKYRRLLEKYADHPDSERIIAREMGWTSLEEMLAEEEAESGEEGEENQASEDDEEGEEDELDEFEEVEEEPPDPEREGIDWVHDEDERVIHPVAKHARDVMRALLDELKEDDENLRESDDALGAFSSQFMILSVKLCSALGFIARGDRYMDPCMIIAWLKRALEIHNEVLTAADAITDYSKFPVARLAYYRQELFRIREEVLAIIGQLRRSE</sequence>
<dbReference type="EMBL" id="ABVL01000022">
    <property type="protein sequence ID" value="EDY17247.1"/>
    <property type="molecule type" value="Genomic_DNA"/>
</dbReference>